<proteinExistence type="predicted"/>
<protein>
    <recommendedName>
        <fullName evidence="4">EF-hand domain-containing protein</fullName>
    </recommendedName>
</protein>
<dbReference type="Proteomes" id="UP000193920">
    <property type="component" value="Unassembled WGS sequence"/>
</dbReference>
<feature type="region of interest" description="Disordered" evidence="3">
    <location>
        <begin position="649"/>
        <end position="685"/>
    </location>
</feature>
<sequence>MLKVKNDSLNIKENHYEEFQVDDLNNTNMEDGKLSFSSKDLVTKSSKDNKRFSDLLKLKNLKFKDSGVDLPNILNEYEEKTSKPKEVIPRFYFPKGNKSSTITNEEYFNQIKKKVKNVFNSKSLNETEFNNVTNKCNLPKYLNGALFRKVLKFSLNQREEESLPQDYDSDDSATVVGDENFTPNIQYPIKKSSFKRSNSKNSTISTTTKKQVPLKLIQLENKLKELKQFNLENCDIPENSTVCFEDFIKYWETIAKDSQDIYYISFYILKDEENTDKLRNYLDYLVPSDFMVVLNDVVKYHPGLKFLINMPIFQQRYSESVIEQLFYHKPKNWNRKMTLNEFRNSKFLEHLLYLQIDDDINIHRNLFSYKHFYVIYCKFWELDSDHDLLINCYSLFQYDRYSLNTLIIERIIKGYGKKTLLNELNFNLMSNDITYAEYSNTIKKNAISDKTLKNSNIYQYQSIFHFRDFISYIITLLIDELIMFYLMKRFMLARENKDSPEAIEYWFRCVDLDDDGYISMYEIEKFYIEQCKHMVLLHISDYWSFPDFLCYLLDMIKPKEPNRISLADLKRSKNSTTFFNMLFDIRQFENLAKKADYFGYYEEVYIRETVPLNSLSDFFNDFKIKLRKRKLDNWEKYAEKMYDYLANEEAQNEQKSSSQTRKKSYSSGRSNQRSRRSSNKSEKKVTIEELDDVLTSADLLSTDNDIVEDDDISFYHDDDD</sequence>
<evidence type="ECO:0000259" key="4">
    <source>
        <dbReference type="PROSITE" id="PS50222"/>
    </source>
</evidence>
<dbReference type="EMBL" id="MCOG01000083">
    <property type="protein sequence ID" value="ORY54692.1"/>
    <property type="molecule type" value="Genomic_DNA"/>
</dbReference>
<dbReference type="GO" id="GO:0019888">
    <property type="term" value="F:protein phosphatase regulator activity"/>
    <property type="evidence" value="ECO:0007669"/>
    <property type="project" value="TreeGrafter"/>
</dbReference>
<dbReference type="SUPFAM" id="SSF47473">
    <property type="entry name" value="EF-hand"/>
    <property type="match status" value="2"/>
</dbReference>
<reference evidence="5 6" key="1">
    <citation type="submission" date="2016-08" db="EMBL/GenBank/DDBJ databases">
        <title>A Parts List for Fungal Cellulosomes Revealed by Comparative Genomics.</title>
        <authorList>
            <consortium name="DOE Joint Genome Institute"/>
            <person name="Haitjema C.H."/>
            <person name="Gilmore S.P."/>
            <person name="Henske J.K."/>
            <person name="Solomon K.V."/>
            <person name="De Groot R."/>
            <person name="Kuo A."/>
            <person name="Mondo S.J."/>
            <person name="Salamov A.A."/>
            <person name="Labutti K."/>
            <person name="Zhao Z."/>
            <person name="Chiniquy J."/>
            <person name="Barry K."/>
            <person name="Brewer H.M."/>
            <person name="Purvine S.O."/>
            <person name="Wright A.T."/>
            <person name="Boxma B."/>
            <person name="Van Alen T."/>
            <person name="Hackstein J.H."/>
            <person name="Baker S.E."/>
            <person name="Grigoriev I.V."/>
            <person name="O'Malley M.A."/>
        </authorList>
    </citation>
    <scope>NUCLEOTIDE SEQUENCE [LARGE SCALE GENOMIC DNA]</scope>
    <source>
        <strain evidence="5 6">G1</strain>
    </source>
</reference>
<dbReference type="STRING" id="1754190.A0A1Y2D5Y7"/>
<dbReference type="AlphaFoldDB" id="A0A1Y2D5Y7"/>
<dbReference type="GO" id="GO:0005509">
    <property type="term" value="F:calcium ion binding"/>
    <property type="evidence" value="ECO:0007669"/>
    <property type="project" value="InterPro"/>
</dbReference>
<name>A0A1Y2D5Y7_9FUNG</name>
<evidence type="ECO:0000256" key="2">
    <source>
        <dbReference type="ARBA" id="ARBA00022837"/>
    </source>
</evidence>
<dbReference type="Gene3D" id="1.10.238.10">
    <property type="entry name" value="EF-hand"/>
    <property type="match status" value="1"/>
</dbReference>
<evidence type="ECO:0000256" key="1">
    <source>
        <dbReference type="ARBA" id="ARBA00022723"/>
    </source>
</evidence>
<dbReference type="InterPro" id="IPR018247">
    <property type="entry name" value="EF_Hand_1_Ca_BS"/>
</dbReference>
<evidence type="ECO:0000313" key="6">
    <source>
        <dbReference type="Proteomes" id="UP000193920"/>
    </source>
</evidence>
<feature type="domain" description="EF-hand" evidence="4">
    <location>
        <begin position="498"/>
        <end position="533"/>
    </location>
</feature>
<comment type="caution">
    <text evidence="5">The sequence shown here is derived from an EMBL/GenBank/DDBJ whole genome shotgun (WGS) entry which is preliminary data.</text>
</comment>
<gene>
    <name evidence="5" type="ORF">LY90DRAFT_669947</name>
</gene>
<keyword evidence="2" id="KW-0106">Calcium</keyword>
<dbReference type="PANTHER" id="PTHR14095:SF0">
    <property type="entry name" value="MIP22305P"/>
    <property type="match status" value="1"/>
</dbReference>
<organism evidence="5 6">
    <name type="scientific">Neocallimastix californiae</name>
    <dbReference type="NCBI Taxonomy" id="1754190"/>
    <lineage>
        <taxon>Eukaryota</taxon>
        <taxon>Fungi</taxon>
        <taxon>Fungi incertae sedis</taxon>
        <taxon>Chytridiomycota</taxon>
        <taxon>Chytridiomycota incertae sedis</taxon>
        <taxon>Neocallimastigomycetes</taxon>
        <taxon>Neocallimastigales</taxon>
        <taxon>Neocallimastigaceae</taxon>
        <taxon>Neocallimastix</taxon>
    </lineage>
</organism>
<evidence type="ECO:0000256" key="3">
    <source>
        <dbReference type="SAM" id="MobiDB-lite"/>
    </source>
</evidence>
<dbReference type="GO" id="GO:0000159">
    <property type="term" value="C:protein phosphatase type 2A complex"/>
    <property type="evidence" value="ECO:0007669"/>
    <property type="project" value="TreeGrafter"/>
</dbReference>
<dbReference type="InterPro" id="IPR002048">
    <property type="entry name" value="EF_hand_dom"/>
</dbReference>
<dbReference type="PROSITE" id="PS50222">
    <property type="entry name" value="EF_HAND_2"/>
    <property type="match status" value="1"/>
</dbReference>
<dbReference type="OrthoDB" id="5586at2759"/>
<dbReference type="PROSITE" id="PS00018">
    <property type="entry name" value="EF_HAND_1"/>
    <property type="match status" value="1"/>
</dbReference>
<accession>A0A1Y2D5Y7</accession>
<dbReference type="Gene3D" id="1.10.238.230">
    <property type="match status" value="1"/>
</dbReference>
<keyword evidence="1" id="KW-0479">Metal-binding</keyword>
<dbReference type="PANTHER" id="PTHR14095">
    <property type="entry name" value="PHOSPHATASE 2A REGULATORY SUBUNIT-RELATED"/>
    <property type="match status" value="1"/>
</dbReference>
<dbReference type="InterPro" id="IPR011992">
    <property type="entry name" value="EF-hand-dom_pair"/>
</dbReference>
<evidence type="ECO:0000313" key="5">
    <source>
        <dbReference type="EMBL" id="ORY54692.1"/>
    </source>
</evidence>
<feature type="compositionally biased region" description="Low complexity" evidence="3">
    <location>
        <begin position="655"/>
        <end position="671"/>
    </location>
</feature>
<dbReference type="Gene3D" id="1.10.238.220">
    <property type="match status" value="1"/>
</dbReference>
<dbReference type="Pfam" id="PF17958">
    <property type="entry name" value="EF-hand_13"/>
    <property type="match status" value="1"/>
</dbReference>
<keyword evidence="6" id="KW-1185">Reference proteome</keyword>
<dbReference type="InterPro" id="IPR041534">
    <property type="entry name" value="EF-hand_13"/>
</dbReference>